<dbReference type="Gene3D" id="3.30.430.10">
    <property type="entry name" value="Killer Toxin P4, subunit A"/>
    <property type="match status" value="1"/>
</dbReference>
<dbReference type="EMBL" id="MTYH01000013">
    <property type="protein sequence ID" value="PNP47426.1"/>
    <property type="molecule type" value="Genomic_DNA"/>
</dbReference>
<sequence length="131" mass="13509">MIASTASVSALGINCEGSGYCSPIVGNPGANNHPLPEMADYINYGIDDNRWYGEGEHIACDQGSAVCAFVQKASGAWGSDIARLVRDLANHGCTVCGSVPLGFPGTNDVNNGEVTFNFVGLDDMGSCSGLC</sequence>
<dbReference type="OrthoDB" id="4177994at2759"/>
<dbReference type="SUPFAM" id="SSF55221">
    <property type="entry name" value="Yeast killer toxins"/>
    <property type="match status" value="1"/>
</dbReference>
<proteinExistence type="predicted"/>
<name>A0A2K0TPG6_9HYPO</name>
<reference evidence="2 3" key="1">
    <citation type="submission" date="2017-02" db="EMBL/GenBank/DDBJ databases">
        <title>Genomes of Trichoderma spp. with biocontrol activity.</title>
        <authorList>
            <person name="Gardiner D."/>
            <person name="Kazan K."/>
            <person name="Vos C."/>
            <person name="Harvey P."/>
        </authorList>
    </citation>
    <scope>NUCLEOTIDE SEQUENCE [LARGE SCALE GENOMIC DNA]</scope>
    <source>
        <strain evidence="2 3">A5MH</strain>
    </source>
</reference>
<evidence type="ECO:0000259" key="1">
    <source>
        <dbReference type="Pfam" id="PF09044"/>
    </source>
</evidence>
<accession>A0A2K0TPG6</accession>
<dbReference type="GO" id="GO:0005576">
    <property type="term" value="C:extracellular region"/>
    <property type="evidence" value="ECO:0007669"/>
    <property type="project" value="InterPro"/>
</dbReference>
<organism evidence="2 3">
    <name type="scientific">Trichoderma gamsii</name>
    <dbReference type="NCBI Taxonomy" id="398673"/>
    <lineage>
        <taxon>Eukaryota</taxon>
        <taxon>Fungi</taxon>
        <taxon>Dikarya</taxon>
        <taxon>Ascomycota</taxon>
        <taxon>Pezizomycotina</taxon>
        <taxon>Sordariomycetes</taxon>
        <taxon>Hypocreomycetidae</taxon>
        <taxon>Hypocreales</taxon>
        <taxon>Hypocreaceae</taxon>
        <taxon>Trichoderma</taxon>
    </lineage>
</organism>
<protein>
    <recommendedName>
        <fullName evidence="1">Killer toxin Kp4 domain-containing protein</fullName>
    </recommendedName>
</protein>
<comment type="caution">
    <text evidence="2">The sequence shown here is derived from an EMBL/GenBank/DDBJ whole genome shotgun (WGS) entry which is preliminary data.</text>
</comment>
<feature type="domain" description="Killer toxin Kp4" evidence="1">
    <location>
        <begin position="3"/>
        <end position="119"/>
    </location>
</feature>
<dbReference type="Pfam" id="PF09044">
    <property type="entry name" value="Kp4"/>
    <property type="match status" value="1"/>
</dbReference>
<dbReference type="Proteomes" id="UP000236546">
    <property type="component" value="Unassembled WGS sequence"/>
</dbReference>
<dbReference type="InterPro" id="IPR015131">
    <property type="entry name" value="Killer_tox_Kp4"/>
</dbReference>
<evidence type="ECO:0000313" key="3">
    <source>
        <dbReference type="Proteomes" id="UP000236546"/>
    </source>
</evidence>
<dbReference type="InterPro" id="IPR011329">
    <property type="entry name" value="Killer_tox_Kp4/SMK"/>
</dbReference>
<dbReference type="AlphaFoldDB" id="A0A2K0TPG6"/>
<evidence type="ECO:0000313" key="2">
    <source>
        <dbReference type="EMBL" id="PNP47426.1"/>
    </source>
</evidence>
<gene>
    <name evidence="2" type="ORF">TGAMA5MH_01245</name>
</gene>